<dbReference type="FunFam" id="1.25.10.10:FF:000262">
    <property type="entry name" value="HEAT repeat-containing protein 5B"/>
    <property type="match status" value="1"/>
</dbReference>
<dbReference type="GeneTree" id="ENSGT00390000006205"/>
<dbReference type="InterPro" id="IPR040108">
    <property type="entry name" value="Laa1/Sip1/HEATR5"/>
</dbReference>
<keyword evidence="5" id="KW-0653">Protein transport</keyword>
<evidence type="ECO:0000256" key="4">
    <source>
        <dbReference type="ARBA" id="ARBA00022737"/>
    </source>
</evidence>
<comment type="similarity">
    <text evidence="2">Belongs to the HEATR5 family.</text>
</comment>
<keyword evidence="3" id="KW-0813">Transport</keyword>
<gene>
    <name evidence="9" type="primary">HEATR5B</name>
</gene>
<dbReference type="SUPFAM" id="SSF48371">
    <property type="entry name" value="ARM repeat"/>
    <property type="match status" value="2"/>
</dbReference>
<evidence type="ECO:0000313" key="10">
    <source>
        <dbReference type="Proteomes" id="UP000001646"/>
    </source>
</evidence>
<feature type="compositionally biased region" description="Basic and acidic residues" evidence="8">
    <location>
        <begin position="1547"/>
        <end position="1561"/>
    </location>
</feature>
<dbReference type="Pfam" id="PF25468">
    <property type="entry name" value="HEAT_HEATR5A"/>
    <property type="match status" value="1"/>
</dbReference>
<name>A0A803TDW9_ANOCA</name>
<dbReference type="Gene3D" id="1.25.10.10">
    <property type="entry name" value="Leucine-rich Repeat Variant"/>
    <property type="match status" value="4"/>
</dbReference>
<evidence type="ECO:0000256" key="1">
    <source>
        <dbReference type="ARBA" id="ARBA00004132"/>
    </source>
</evidence>
<evidence type="ECO:0000256" key="8">
    <source>
        <dbReference type="SAM" id="MobiDB-lite"/>
    </source>
</evidence>
<feature type="region of interest" description="Disordered" evidence="8">
    <location>
        <begin position="1547"/>
        <end position="1570"/>
    </location>
</feature>
<dbReference type="PANTHER" id="PTHR21663:SF2">
    <property type="entry name" value="HEAT REPEAT-CONTAINING PROTEIN 5B"/>
    <property type="match status" value="1"/>
</dbReference>
<dbReference type="InterPro" id="IPR011989">
    <property type="entry name" value="ARM-like"/>
</dbReference>
<dbReference type="FunFam" id="1.25.10.10:FF:000202">
    <property type="entry name" value="HEAT repeat-containing protein 5B isoform X1"/>
    <property type="match status" value="1"/>
</dbReference>
<protein>
    <recommendedName>
        <fullName evidence="7">HEAT repeat-containing protein 5B</fullName>
    </recommendedName>
</protein>
<evidence type="ECO:0000256" key="3">
    <source>
        <dbReference type="ARBA" id="ARBA00022448"/>
    </source>
</evidence>
<keyword evidence="10" id="KW-1185">Reference proteome</keyword>
<dbReference type="FunFam" id="1.25.10.10:FF:000203">
    <property type="entry name" value="HEAT repeat containing 5B"/>
    <property type="match status" value="1"/>
</dbReference>
<evidence type="ECO:0000256" key="6">
    <source>
        <dbReference type="ARBA" id="ARBA00023329"/>
    </source>
</evidence>
<dbReference type="Ensembl" id="ENSACAT00000036613.1">
    <property type="protein sequence ID" value="ENSACAP00000033409.1"/>
    <property type="gene ID" value="ENSACAG00000008250.4"/>
</dbReference>
<reference evidence="9 10" key="1">
    <citation type="submission" date="2009-12" db="EMBL/GenBank/DDBJ databases">
        <title>The Genome Sequence of Anolis carolinensis (Green Anole Lizard).</title>
        <authorList>
            <consortium name="The Genome Sequencing Platform"/>
            <person name="Di Palma F."/>
            <person name="Alfoldi J."/>
            <person name="Heiman D."/>
            <person name="Young S."/>
            <person name="Grabherr M."/>
            <person name="Johnson J."/>
            <person name="Lander E.S."/>
            <person name="Lindblad-Toh K."/>
        </authorList>
    </citation>
    <scope>NUCLEOTIDE SEQUENCE [LARGE SCALE GENOMIC DNA]</scope>
    <source>
        <strain evidence="9 10">JBL SC #1</strain>
    </source>
</reference>
<dbReference type="GO" id="GO:0030136">
    <property type="term" value="C:clathrin-coated vesicle"/>
    <property type="evidence" value="ECO:0007669"/>
    <property type="project" value="UniProtKB-SubCell"/>
</dbReference>
<dbReference type="Pfam" id="PF20210">
    <property type="entry name" value="Laa1_Sip1_HTR5"/>
    <property type="match status" value="1"/>
</dbReference>
<evidence type="ECO:0000256" key="2">
    <source>
        <dbReference type="ARBA" id="ARBA00008304"/>
    </source>
</evidence>
<keyword evidence="6" id="KW-0968">Cytoplasmic vesicle</keyword>
<proteinExistence type="inferred from homology"/>
<organism evidence="9 10">
    <name type="scientific">Anolis carolinensis</name>
    <name type="common">Green anole</name>
    <name type="synonym">American chameleon</name>
    <dbReference type="NCBI Taxonomy" id="28377"/>
    <lineage>
        <taxon>Eukaryota</taxon>
        <taxon>Metazoa</taxon>
        <taxon>Chordata</taxon>
        <taxon>Craniata</taxon>
        <taxon>Vertebrata</taxon>
        <taxon>Euteleostomi</taxon>
        <taxon>Lepidosauria</taxon>
        <taxon>Squamata</taxon>
        <taxon>Bifurcata</taxon>
        <taxon>Unidentata</taxon>
        <taxon>Episquamata</taxon>
        <taxon>Toxicofera</taxon>
        <taxon>Iguania</taxon>
        <taxon>Dactyloidae</taxon>
        <taxon>Anolis</taxon>
    </lineage>
</organism>
<accession>A0A803TDW9</accession>
<dbReference type="InterPro" id="IPR016024">
    <property type="entry name" value="ARM-type_fold"/>
</dbReference>
<reference evidence="9" key="3">
    <citation type="submission" date="2025-09" db="UniProtKB">
        <authorList>
            <consortium name="Ensembl"/>
        </authorList>
    </citation>
    <scope>IDENTIFICATION</scope>
</reference>
<dbReference type="Bgee" id="ENSACAG00000008250">
    <property type="expression patterns" value="Expressed in embryonic post-anal tail and 13 other cell types or tissues"/>
</dbReference>
<keyword evidence="4" id="KW-0677">Repeat</keyword>
<sequence length="1939" mass="210941">MELAHSLLLNEEALAQITEAKRPVFIFEWLRFLDKVLVAANKTDVKEKQKKLVEQLTGLISSSPGPPTRKLLAKNLAALYSIGDTFTVFQTLDKCNDIIKSKDDTSAYLPTKLTAVACVGAFYEKMGRMLGSSFPETVNNLLKSLKSAESQGRSEILMSLQKVLSGLGCAAASCHRDIYKNARSLLTDRAMAVRCAVAKCLLELQNEAVFMWTAELENVATLCFKSLENSNYGVRVAVSKLLGTVMATALIPKQAAVMRQNVKRATLEEVLELMATGFLRGGSGFLKSGGEMLKVGGSVNREVRVGVTQAYVVFVTTLGGQWLERNFATFLSHVLDLVSHPRATQTHVEAVYSRRCVSFILRATVGSLLGEKAQIAAAKDICQAIATQMKAVEAVVNDANTENKSGAADVSASQHVMVCALQELGSLVQSLNATASPLIQEPSIGLLETVTSVLLHPSMAARLAAAWCLRCVAVALPFQLTPFLDRCAERLNNLKTSPEAVSGYSFAMAALLGGVHQCPLGIPHAKGKMVVSIAEDLLRTAAQNSRLSLQRTQAGWLLLGALMTLGPSVVRYHLPKMLLLWRNVFPRSLKELEAEKARGDSFTWQVTLEGRAGALCAMRSFVAHCPELLTEDVIRKLMTPIECAMTMMSHIPSVIKAHGAHLKASAAMVRLRLYDILALLPPKTYEGSFNALLRELVAEFTLTDNSANTTTSLLRSLCHYDDSVLLGSWLQETDHKSIEDQMLDHFAECVKQAKGVRQQAVQLNIFTAVLSALKGLAENKSTLGPEEVRKSALTLVMGALDNPNPILRCAAGEALGRMAQVVGEATFIARMAQYSFDKLKSARDVVSRTGHSLALGCLHRYVGGIGSGQHLKTSVSILLALAQDGTSPEVQTWSLHSLALIVDSSGPMYRGYVEPTLSLVLTLLLTVPPSHTEVHQCLGRCLGAIITTVGPELQGNGATVSTIRSSCLVGCAITQDHSDSLVQAAAISCLQQLHMFAPRHVNLSSLVPSLCVHLCSSHLLLRRAAVACLRQLAQREAAEVCEYAMRPTAETLLPHETGLEGVLFGMLDRETDRKLCSDIHDTLGHMLSSLAVEKLSHWLRLCKDVLAASSDAEKKDEMDDDTMFTTLGEEDKSKPSVAPRWATRVFAADCLCRIIMLCENANKVHFDLALARSAKLRNPKNDLLVLHLSDLIRMAFMAATDHSNQLRMAGLQALEDIIKKFAAVPEPEFPGHVILEQYQANVGAALRPAFSQDTPSDITAKACQVCSTWIGSGVVSDLNDLRRVHNLLVSSLDKVQTGKGSSSQLYRESATTMEKLAVLKAWAEVIDELPPDSLITLVQPELPTLSRLWLAALKDYALLTLPAEFASQLPPDGGAFYTPETIDTARLHYRNSWAPILHAVALWLNGTGFNASETTEDAPAGISNPQNRATSIMLNPAPATPPSTKSLQEINKDRMHLILGNIVIQFLCSPRPEEPVEHVMSCLEALHTLLNSTCARTHIAEDQLLGVELLSVLHRLLLTCNPPSVQLLVTGVVQQIIRAAQDHFQEKRNTLNEEDAKEKDTSTTVGEGGESGGLVPGKSLVFAAMELLMFILVRHMPHLSTKMSDSPSHLCSRTQLPEESARLVAATISILSDLPTLCSPAGCMTILPTILFLIIQVLKDTAVKTVGNQVPLPVTATLQGLKNIVTLPMAVNEEIQKQWTNIIRSTLASILDYSQPEASKPILDEVSMLTAIALFLWSASTEIIGVQSLQNGCMNRFKAALNSPDPWVQAKCYQLLLSVFQHTNRALAIPYIHSLAPMVVEKLKSVEKNRPNNKTELLAVQEGIKVLETLVALGEEQNRVHLLALLVPTLISYLLNENAFPSAPVVSKELHEFALQDLTRIGPLYPHAFKTVMGAAPELKTRLETAVRASQASKAKAAARQPPPTVHSTPTIKLKTSFF</sequence>
<evidence type="ECO:0000313" key="9">
    <source>
        <dbReference type="Ensembl" id="ENSACAP00000033409.1"/>
    </source>
</evidence>
<evidence type="ECO:0000256" key="7">
    <source>
        <dbReference type="ARBA" id="ARBA00070809"/>
    </source>
</evidence>
<evidence type="ECO:0000256" key="5">
    <source>
        <dbReference type="ARBA" id="ARBA00022927"/>
    </source>
</evidence>
<comment type="subcellular location">
    <subcellularLocation>
        <location evidence="1">Cytoplasmic vesicle</location>
        <location evidence="1">Clathrin-coated vesicle</location>
    </subcellularLocation>
</comment>
<dbReference type="GO" id="GO:0015031">
    <property type="term" value="P:protein transport"/>
    <property type="evidence" value="ECO:0007669"/>
    <property type="project" value="UniProtKB-KW"/>
</dbReference>
<dbReference type="Proteomes" id="UP000001646">
    <property type="component" value="Chromosome 1"/>
</dbReference>
<dbReference type="InterPro" id="IPR046837">
    <property type="entry name" value="Laa1/Sip1/HEATR5-like_HEAT"/>
</dbReference>
<dbReference type="PANTHER" id="PTHR21663">
    <property type="entry name" value="HYPOTHETICAL HEAT DOMAIN-CONTAINING"/>
    <property type="match status" value="1"/>
</dbReference>
<reference evidence="9" key="2">
    <citation type="submission" date="2025-08" db="UniProtKB">
        <authorList>
            <consortium name="Ensembl"/>
        </authorList>
    </citation>
    <scope>IDENTIFICATION</scope>
</reference>